<proteinExistence type="predicted"/>
<protein>
    <recommendedName>
        <fullName evidence="2">Tc1-like transposase DDE domain-containing protein</fullName>
    </recommendedName>
</protein>
<keyword evidence="4" id="KW-1185">Reference proteome</keyword>
<dbReference type="GO" id="GO:0003676">
    <property type="term" value="F:nucleic acid binding"/>
    <property type="evidence" value="ECO:0007669"/>
    <property type="project" value="InterPro"/>
</dbReference>
<name>A0AAV1KNV4_9NEOP</name>
<reference evidence="3 4" key="1">
    <citation type="submission" date="2023-11" db="EMBL/GenBank/DDBJ databases">
        <authorList>
            <person name="Hedman E."/>
            <person name="Englund M."/>
            <person name="Stromberg M."/>
            <person name="Nyberg Akerstrom W."/>
            <person name="Nylinder S."/>
            <person name="Jareborg N."/>
            <person name="Kallberg Y."/>
            <person name="Kronander E."/>
        </authorList>
    </citation>
    <scope>NUCLEOTIDE SEQUENCE [LARGE SCALE GENOMIC DNA]</scope>
</reference>
<dbReference type="AlphaFoldDB" id="A0AAV1KNV4"/>
<dbReference type="Proteomes" id="UP001314205">
    <property type="component" value="Unassembled WGS sequence"/>
</dbReference>
<evidence type="ECO:0000259" key="2">
    <source>
        <dbReference type="Pfam" id="PF13358"/>
    </source>
</evidence>
<dbReference type="PANTHER" id="PTHR33939:SF1">
    <property type="entry name" value="DUF4371 DOMAIN-CONTAINING PROTEIN"/>
    <property type="match status" value="1"/>
</dbReference>
<feature type="domain" description="Tc1-like transposase DDE" evidence="2">
    <location>
        <begin position="218"/>
        <end position="295"/>
    </location>
</feature>
<gene>
    <name evidence="3" type="ORF">PARMNEM_LOCUS5882</name>
</gene>
<sequence length="356" mass="40627">MIFDVYNYLLKENNITDSLNKTAEATKKSVSTVKRIVKESKSSEFIVTFRTPGSEKSLRRIIKELRFKWKATENNRKVLIETSAIRLLRINYLEKLRQYQQQNRPIVYTDESYVHATHTTPKGWTDGSSKGIKKPLSKGQRVVIVHAGSETGFVPNALLTFKSGMKSGDYHDDMNFQNYEKWIRTQLIPNLPPNSIIVADNASYRNKEYDLAPNANSRKADMQAWLSAKGITFTSEMLKPQVYQLIKNNKDRFKTFSIDKIFKEHGHDVLRLPPYHPNLNPIEMAWAAIKGYVSSKDVRWNVPRVIELVERKDSDSSDSELDSSTDIEDEIVTPGPSSGIPLGNHIEGVMPMSESD</sequence>
<dbReference type="Gene3D" id="3.30.420.10">
    <property type="entry name" value="Ribonuclease H-like superfamily/Ribonuclease H"/>
    <property type="match status" value="1"/>
</dbReference>
<feature type="region of interest" description="Disordered" evidence="1">
    <location>
        <begin position="312"/>
        <end position="356"/>
    </location>
</feature>
<dbReference type="EMBL" id="CAVLGL010000068">
    <property type="protein sequence ID" value="CAK1584696.1"/>
    <property type="molecule type" value="Genomic_DNA"/>
</dbReference>
<dbReference type="InterPro" id="IPR038717">
    <property type="entry name" value="Tc1-like_DDE_dom"/>
</dbReference>
<dbReference type="InterPro" id="IPR036397">
    <property type="entry name" value="RNaseH_sf"/>
</dbReference>
<dbReference type="Pfam" id="PF13358">
    <property type="entry name" value="DDE_3"/>
    <property type="match status" value="1"/>
</dbReference>
<evidence type="ECO:0000256" key="1">
    <source>
        <dbReference type="SAM" id="MobiDB-lite"/>
    </source>
</evidence>
<dbReference type="PANTHER" id="PTHR33939">
    <property type="entry name" value="PROTEIN CBG22215"/>
    <property type="match status" value="1"/>
</dbReference>
<evidence type="ECO:0000313" key="4">
    <source>
        <dbReference type="Proteomes" id="UP001314205"/>
    </source>
</evidence>
<evidence type="ECO:0000313" key="3">
    <source>
        <dbReference type="EMBL" id="CAK1584696.1"/>
    </source>
</evidence>
<accession>A0AAV1KNV4</accession>
<feature type="compositionally biased region" description="Acidic residues" evidence="1">
    <location>
        <begin position="316"/>
        <end position="331"/>
    </location>
</feature>
<organism evidence="3 4">
    <name type="scientific">Parnassius mnemosyne</name>
    <name type="common">clouded apollo</name>
    <dbReference type="NCBI Taxonomy" id="213953"/>
    <lineage>
        <taxon>Eukaryota</taxon>
        <taxon>Metazoa</taxon>
        <taxon>Ecdysozoa</taxon>
        <taxon>Arthropoda</taxon>
        <taxon>Hexapoda</taxon>
        <taxon>Insecta</taxon>
        <taxon>Pterygota</taxon>
        <taxon>Neoptera</taxon>
        <taxon>Endopterygota</taxon>
        <taxon>Lepidoptera</taxon>
        <taxon>Glossata</taxon>
        <taxon>Ditrysia</taxon>
        <taxon>Papilionoidea</taxon>
        <taxon>Papilionidae</taxon>
        <taxon>Parnassiinae</taxon>
        <taxon>Parnassini</taxon>
        <taxon>Parnassius</taxon>
        <taxon>Driopa</taxon>
    </lineage>
</organism>
<comment type="caution">
    <text evidence="3">The sequence shown here is derived from an EMBL/GenBank/DDBJ whole genome shotgun (WGS) entry which is preliminary data.</text>
</comment>